<reference evidence="1" key="2">
    <citation type="journal article" date="2021" name="PeerJ">
        <title>Extensive microbial diversity within the chicken gut microbiome revealed by metagenomics and culture.</title>
        <authorList>
            <person name="Gilroy R."/>
            <person name="Ravi A."/>
            <person name="Getino M."/>
            <person name="Pursley I."/>
            <person name="Horton D.L."/>
            <person name="Alikhan N.F."/>
            <person name="Baker D."/>
            <person name="Gharbi K."/>
            <person name="Hall N."/>
            <person name="Watson M."/>
            <person name="Adriaenssens E.M."/>
            <person name="Foster-Nyarko E."/>
            <person name="Jarju S."/>
            <person name="Secka A."/>
            <person name="Antonio M."/>
            <person name="Oren A."/>
            <person name="Chaudhuri R.R."/>
            <person name="La Ragione R."/>
            <person name="Hildebrand F."/>
            <person name="Pallen M.J."/>
        </authorList>
    </citation>
    <scope>NUCLEOTIDE SEQUENCE</scope>
    <source>
        <strain evidence="1">ChiHjej10B9-9673</strain>
    </source>
</reference>
<accession>A0A9D1JTZ0</accession>
<dbReference type="Pfam" id="PF13189">
    <property type="entry name" value="Cytidylate_kin2"/>
    <property type="match status" value="1"/>
</dbReference>
<reference evidence="1" key="1">
    <citation type="submission" date="2020-10" db="EMBL/GenBank/DDBJ databases">
        <authorList>
            <person name="Gilroy R."/>
        </authorList>
    </citation>
    <scope>NUCLEOTIDE SEQUENCE</scope>
    <source>
        <strain evidence="1">ChiHjej10B9-9673</strain>
    </source>
</reference>
<name>A0A9D1JTZ0_9FIRM</name>
<dbReference type="GO" id="GO:0016301">
    <property type="term" value="F:kinase activity"/>
    <property type="evidence" value="ECO:0007669"/>
    <property type="project" value="UniProtKB-KW"/>
</dbReference>
<sequence>MKIKVITVSRQFGSGGRTVAKLAAEKLGWSYYDKELVHKIAAESGLAESYILDSGEYACSTNSFLFNWAMSAESGRNPGTLPVSDQLYIVQNNVIRDLAERGNCVIVGRCSDYILRDRTDVLNAFFHADDEFRADRIVRLYGETLDKPAKRLKEKDDKRKTYYRHYTGRVWGAANNYDISMDTGRLGVEHCAGILADVVKELNSQD</sequence>
<gene>
    <name evidence="1" type="ORF">IAC18_00015</name>
</gene>
<dbReference type="InterPro" id="IPR027417">
    <property type="entry name" value="P-loop_NTPase"/>
</dbReference>
<dbReference type="SUPFAM" id="SSF52540">
    <property type="entry name" value="P-loop containing nucleoside triphosphate hydrolases"/>
    <property type="match status" value="1"/>
</dbReference>
<dbReference type="EMBL" id="DVJK01000001">
    <property type="protein sequence ID" value="HIS65920.1"/>
    <property type="molecule type" value="Genomic_DNA"/>
</dbReference>
<proteinExistence type="predicted"/>
<dbReference type="Proteomes" id="UP000824001">
    <property type="component" value="Unassembled WGS sequence"/>
</dbReference>
<dbReference type="Gene3D" id="3.40.50.300">
    <property type="entry name" value="P-loop containing nucleotide triphosphate hydrolases"/>
    <property type="match status" value="1"/>
</dbReference>
<evidence type="ECO:0000313" key="2">
    <source>
        <dbReference type="Proteomes" id="UP000824001"/>
    </source>
</evidence>
<dbReference type="AlphaFoldDB" id="A0A9D1JTZ0"/>
<keyword evidence="1" id="KW-0418">Kinase</keyword>
<keyword evidence="1" id="KW-0808">Transferase</keyword>
<comment type="caution">
    <text evidence="1">The sequence shown here is derived from an EMBL/GenBank/DDBJ whole genome shotgun (WGS) entry which is preliminary data.</text>
</comment>
<organism evidence="1 2">
    <name type="scientific">Candidatus Scatomorpha merdipullorum</name>
    <dbReference type="NCBI Taxonomy" id="2840927"/>
    <lineage>
        <taxon>Bacteria</taxon>
        <taxon>Bacillati</taxon>
        <taxon>Bacillota</taxon>
        <taxon>Clostridia</taxon>
        <taxon>Eubacteriales</taxon>
        <taxon>Candidatus Scatomorpha</taxon>
    </lineage>
</organism>
<protein>
    <submittedName>
        <fullName evidence="1">Cytidylate kinase-like family protein</fullName>
    </submittedName>
</protein>
<evidence type="ECO:0000313" key="1">
    <source>
        <dbReference type="EMBL" id="HIS65920.1"/>
    </source>
</evidence>